<dbReference type="Pfam" id="PF02671">
    <property type="entry name" value="PAH"/>
    <property type="match status" value="3"/>
</dbReference>
<sequence>MTQQLKNHVPGAYSCRKIDRRTDLAPARQQPLPSCLHALPIVMDVDQPVPSSSKPASPPPPIATKVEVEPAAAAPTPQNNEPPVDTPASHPLPEDPPKISHERGKTPPVDLEKLLRAEESSRASSPKPGAGAGAGTAPATPTASHRATPMSVDEPPRGKPPLPKSRRQSPVPMQDAAEPHDRPLNVTDALTYLDEVKIQFADQPDVYNQFLDIMKEFKNEQIDTPGVIDRVSQLFHGHPALIQGFNTFLPHGYRIECSMDAYDSNLITVTTPQGTIHSTQNGSNRGQTQWTKQGAPTPRPEPMMDYDPGTYLVGQAIEPAVQYVQKIKASCDVETYRQFLGILSRYHHATEAIDEAEVSRQISRLFKDAPDLANDFRVFMPGRNQGALDMQPPTPTMDAPLKRKRKHIDKDRDREKDALALRSNTGSVPPSKKSKHDGTVSYNPRHIVAGPSQGVPPQAQVPLASLPNDDSNFFDHVKRALDNRELYNEFLKLVNLFTQEYIDTARLVKESRNFLGDTDLYKQWKDILGWDDRREREYALGIQQSSTELQKPKTVSLKERPGRVDLFEKYGSYRKVPAVEANVPCSGRDEMCRSVLNDDWVCHPTWTSEDSGFIAHKKNIYEEALHRSEEERHEYDFHIEAITRTIAMLEPIHNKIAQMNVDERGGFKLKPNLGGSWKAIHQRVIKKIYGREPGLEVIHSMQDTPALAIPIVLQRLKLKEEEWKRAQREWNKVWREVDARNFAKSLDHQAITFKAADKKAITTKALVSQIEAAREEQMAARASLIDPLFARTRPRHQLDFVMDDIPVLQDAMKLTFSFLDRTQAQINFAERRRIEGLLRSFVPLFFTMDPVVFNAAFSVPDIGESEGSEVDNGSVVDDVDVLSLYAASTSKGNVRGAQLYRKGAQAALASSSLLGAAGGDLRKKLLKSEQAKSSRKTRANGSGDSPATSRPASPALIDEDMRAAVTVGELADNIREARRNPRRYIFFTNTTFYVLIRLLQLLVARLMVFKDLSAKIAAEQPRRRLNPGHSTASTSAQTILNATNPSKEHYYEFLLETCERLFDNEIEQFAFEDQMRAVFGIQNAYKIFTVDKVIGAIIKQVQAVFLDVKSQDLLEGLKRERALVSPTTQDQINTRRNAEKVLGPDENIFRIDWLSDTKTITVQLIGKDDSRFDDSEVLTGRWQSYIESYVSADSTSGVCPSKMKSPFLRRNLPASVKKTQPDVSSQDNLEIKICVRTYRLFYVTNSEDFLWKYRSKGEMETCFQRLQKRDAQRKEWLEKQKLSSPNAGGPLATSPLPPSHPAQAAVAAP</sequence>
<dbReference type="SMART" id="SM00761">
    <property type="entry name" value="HDAC_interact"/>
    <property type="match status" value="1"/>
</dbReference>
<accession>A0A8H5FKR1</accession>
<dbReference type="PROSITE" id="PS51477">
    <property type="entry name" value="PAH"/>
    <property type="match status" value="2"/>
</dbReference>
<feature type="region of interest" description="Disordered" evidence="5">
    <location>
        <begin position="46"/>
        <end position="182"/>
    </location>
</feature>
<comment type="caution">
    <text evidence="7">The sequence shown here is derived from an EMBL/GenBank/DDBJ whole genome shotgun (WGS) entry which is preliminary data.</text>
</comment>
<dbReference type="FunFam" id="1.20.1160.11:FF:000001">
    <property type="entry name" value="Paired amphipathic helix protein Sin3"/>
    <property type="match status" value="1"/>
</dbReference>
<dbReference type="EMBL" id="JAACJK010000004">
    <property type="protein sequence ID" value="KAF5340212.1"/>
    <property type="molecule type" value="Genomic_DNA"/>
</dbReference>
<feature type="region of interest" description="Disordered" evidence="5">
    <location>
        <begin position="928"/>
        <end position="955"/>
    </location>
</feature>
<protein>
    <recommendedName>
        <fullName evidence="6">Histone deacetylase interacting domain-containing protein</fullName>
    </recommendedName>
</protein>
<name>A0A8H5FKR1_9AGAR</name>
<dbReference type="GO" id="GO:0070822">
    <property type="term" value="C:Sin3-type complex"/>
    <property type="evidence" value="ECO:0007669"/>
    <property type="project" value="TreeGrafter"/>
</dbReference>
<feature type="domain" description="Histone deacetylase interacting" evidence="6">
    <location>
        <begin position="566"/>
        <end position="666"/>
    </location>
</feature>
<evidence type="ECO:0000256" key="5">
    <source>
        <dbReference type="SAM" id="MobiDB-lite"/>
    </source>
</evidence>
<feature type="region of interest" description="Disordered" evidence="5">
    <location>
        <begin position="383"/>
        <end position="440"/>
    </location>
</feature>
<proteinExistence type="predicted"/>
<keyword evidence="2" id="KW-0678">Repressor</keyword>
<dbReference type="InterPro" id="IPR036600">
    <property type="entry name" value="PAH_sf"/>
</dbReference>
<dbReference type="PANTHER" id="PTHR12346">
    <property type="entry name" value="SIN3B-RELATED"/>
    <property type="match status" value="1"/>
</dbReference>
<evidence type="ECO:0000256" key="3">
    <source>
        <dbReference type="ARBA" id="ARBA00023242"/>
    </source>
</evidence>
<dbReference type="Pfam" id="PF08295">
    <property type="entry name" value="Sin3_corepress"/>
    <property type="match status" value="1"/>
</dbReference>
<dbReference type="SUPFAM" id="SSF47762">
    <property type="entry name" value="PAH2 domain"/>
    <property type="match status" value="3"/>
</dbReference>
<dbReference type="GO" id="GO:0003714">
    <property type="term" value="F:transcription corepressor activity"/>
    <property type="evidence" value="ECO:0007669"/>
    <property type="project" value="InterPro"/>
</dbReference>
<keyword evidence="8" id="KW-1185">Reference proteome</keyword>
<feature type="compositionally biased region" description="Polar residues" evidence="5">
    <location>
        <begin position="939"/>
        <end position="951"/>
    </location>
</feature>
<dbReference type="PANTHER" id="PTHR12346:SF0">
    <property type="entry name" value="SIN3A, ISOFORM G"/>
    <property type="match status" value="1"/>
</dbReference>
<feature type="compositionally biased region" description="Polar residues" evidence="5">
    <location>
        <begin position="274"/>
        <end position="294"/>
    </location>
</feature>
<dbReference type="InterPro" id="IPR013194">
    <property type="entry name" value="HDAC_interact_dom"/>
</dbReference>
<feature type="compositionally biased region" description="Basic and acidic residues" evidence="5">
    <location>
        <begin position="408"/>
        <end position="419"/>
    </location>
</feature>
<organism evidence="7 8">
    <name type="scientific">Ephemerocybe angulata</name>
    <dbReference type="NCBI Taxonomy" id="980116"/>
    <lineage>
        <taxon>Eukaryota</taxon>
        <taxon>Fungi</taxon>
        <taxon>Dikarya</taxon>
        <taxon>Basidiomycota</taxon>
        <taxon>Agaricomycotina</taxon>
        <taxon>Agaricomycetes</taxon>
        <taxon>Agaricomycetidae</taxon>
        <taxon>Agaricales</taxon>
        <taxon>Agaricineae</taxon>
        <taxon>Psathyrellaceae</taxon>
        <taxon>Ephemerocybe</taxon>
    </lineage>
</organism>
<feature type="compositionally biased region" description="Low complexity" evidence="5">
    <location>
        <begin position="123"/>
        <end position="144"/>
    </location>
</feature>
<gene>
    <name evidence="7" type="ORF">D9611_007979</name>
</gene>
<reference evidence="7 8" key="1">
    <citation type="journal article" date="2020" name="ISME J.">
        <title>Uncovering the hidden diversity of litter-decomposition mechanisms in mushroom-forming fungi.</title>
        <authorList>
            <person name="Floudas D."/>
            <person name="Bentzer J."/>
            <person name="Ahren D."/>
            <person name="Johansson T."/>
            <person name="Persson P."/>
            <person name="Tunlid A."/>
        </authorList>
    </citation>
    <scope>NUCLEOTIDE SEQUENCE [LARGE SCALE GENOMIC DNA]</scope>
    <source>
        <strain evidence="7 8">CBS 175.51</strain>
    </source>
</reference>
<dbReference type="InterPro" id="IPR031693">
    <property type="entry name" value="Sin3_C"/>
</dbReference>
<keyword evidence="3 4" id="KW-0539">Nucleus</keyword>
<dbReference type="Pfam" id="PF16879">
    <property type="entry name" value="Sin3a_C"/>
    <property type="match status" value="1"/>
</dbReference>
<dbReference type="OrthoDB" id="10265969at2759"/>
<evidence type="ECO:0000256" key="2">
    <source>
        <dbReference type="ARBA" id="ARBA00022491"/>
    </source>
</evidence>
<evidence type="ECO:0000259" key="6">
    <source>
        <dbReference type="SMART" id="SM00761"/>
    </source>
</evidence>
<feature type="compositionally biased region" description="Low complexity" evidence="5">
    <location>
        <begin position="63"/>
        <end position="76"/>
    </location>
</feature>
<feature type="region of interest" description="Disordered" evidence="5">
    <location>
        <begin position="1274"/>
        <end position="1309"/>
    </location>
</feature>
<evidence type="ECO:0000256" key="1">
    <source>
        <dbReference type="ARBA" id="ARBA00004123"/>
    </source>
</evidence>
<evidence type="ECO:0000313" key="8">
    <source>
        <dbReference type="Proteomes" id="UP000541558"/>
    </source>
</evidence>
<feature type="region of interest" description="Disordered" evidence="5">
    <location>
        <begin position="274"/>
        <end position="300"/>
    </location>
</feature>
<dbReference type="GO" id="GO:0000122">
    <property type="term" value="P:negative regulation of transcription by RNA polymerase II"/>
    <property type="evidence" value="ECO:0007669"/>
    <property type="project" value="TreeGrafter"/>
</dbReference>
<evidence type="ECO:0000256" key="4">
    <source>
        <dbReference type="PROSITE-ProRule" id="PRU00810"/>
    </source>
</evidence>
<dbReference type="Gene3D" id="1.20.1160.11">
    <property type="entry name" value="Paired amphipathic helix"/>
    <property type="match status" value="3"/>
</dbReference>
<dbReference type="InterPro" id="IPR003822">
    <property type="entry name" value="PAH"/>
</dbReference>
<comment type="subcellular location">
    <subcellularLocation>
        <location evidence="1 4">Nucleus</location>
    </subcellularLocation>
</comment>
<feature type="compositionally biased region" description="Basic and acidic residues" evidence="5">
    <location>
        <begin position="92"/>
        <end position="121"/>
    </location>
</feature>
<dbReference type="InterPro" id="IPR039774">
    <property type="entry name" value="Sin3-like"/>
</dbReference>
<evidence type="ECO:0000313" key="7">
    <source>
        <dbReference type="EMBL" id="KAF5340212.1"/>
    </source>
</evidence>
<dbReference type="Proteomes" id="UP000541558">
    <property type="component" value="Unassembled WGS sequence"/>
</dbReference>